<dbReference type="Gene3D" id="1.20.1290.10">
    <property type="entry name" value="AhpD-like"/>
    <property type="match status" value="1"/>
</dbReference>
<feature type="transmembrane region" description="Helical" evidence="2">
    <location>
        <begin position="165"/>
        <end position="184"/>
    </location>
</feature>
<dbReference type="InterPro" id="IPR003779">
    <property type="entry name" value="CMD-like"/>
</dbReference>
<evidence type="ECO:0000256" key="1">
    <source>
        <dbReference type="SAM" id="MobiDB-lite"/>
    </source>
</evidence>
<name>A0ABX3W8N8_9MYCO</name>
<dbReference type="InterPro" id="IPR029032">
    <property type="entry name" value="AhpD-like"/>
</dbReference>
<organism evidence="4 5">
    <name type="scientific">Mycobacterium triplex</name>
    <dbReference type="NCBI Taxonomy" id="47839"/>
    <lineage>
        <taxon>Bacteria</taxon>
        <taxon>Bacillati</taxon>
        <taxon>Actinomycetota</taxon>
        <taxon>Actinomycetes</taxon>
        <taxon>Mycobacteriales</taxon>
        <taxon>Mycobacteriaceae</taxon>
        <taxon>Mycobacterium</taxon>
        <taxon>Mycobacterium simiae complex</taxon>
    </lineage>
</organism>
<feature type="domain" description="Carboxymuconolactone decarboxylase-like" evidence="3">
    <location>
        <begin position="58"/>
        <end position="136"/>
    </location>
</feature>
<protein>
    <submittedName>
        <fullName evidence="4">Carboxymuconolactone decarboxylase</fullName>
    </submittedName>
</protein>
<gene>
    <name evidence="4" type="ORF">AWC29_10515</name>
</gene>
<evidence type="ECO:0000256" key="2">
    <source>
        <dbReference type="SAM" id="Phobius"/>
    </source>
</evidence>
<dbReference type="SUPFAM" id="SSF69118">
    <property type="entry name" value="AhpD-like"/>
    <property type="match status" value="1"/>
</dbReference>
<comment type="caution">
    <text evidence="4">The sequence shown here is derived from an EMBL/GenBank/DDBJ whole genome shotgun (WGS) entry which is preliminary data.</text>
</comment>
<evidence type="ECO:0000259" key="3">
    <source>
        <dbReference type="Pfam" id="PF02627"/>
    </source>
</evidence>
<keyword evidence="2" id="KW-0812">Transmembrane</keyword>
<reference evidence="4 5" key="1">
    <citation type="submission" date="2016-01" db="EMBL/GenBank/DDBJ databases">
        <title>The new phylogeny of the genus Mycobacterium.</title>
        <authorList>
            <person name="Tarcisio F."/>
            <person name="Conor M."/>
            <person name="Antonella G."/>
            <person name="Elisabetta G."/>
            <person name="Giulia F.S."/>
            <person name="Sara T."/>
            <person name="Anna F."/>
            <person name="Clotilde B."/>
            <person name="Roberto B."/>
            <person name="Veronica D.S."/>
            <person name="Fabio R."/>
            <person name="Monica P."/>
            <person name="Olivier J."/>
            <person name="Enrico T."/>
            <person name="Nicola S."/>
        </authorList>
    </citation>
    <scope>NUCLEOTIDE SEQUENCE [LARGE SCALE GENOMIC DNA]</scope>
    <source>
        <strain evidence="4 5">DSM 44626</strain>
    </source>
</reference>
<feature type="region of interest" description="Disordered" evidence="1">
    <location>
        <begin position="1"/>
        <end position="22"/>
    </location>
</feature>
<dbReference type="PANTHER" id="PTHR34846:SF5">
    <property type="entry name" value="CARBOXYMUCONOLACTONE DECARBOXYLASE-LIKE DOMAIN-CONTAINING PROTEIN"/>
    <property type="match status" value="1"/>
</dbReference>
<dbReference type="RefSeq" id="WP_051641054.1">
    <property type="nucleotide sequence ID" value="NZ_HG964446.1"/>
</dbReference>
<dbReference type="Proteomes" id="UP000193710">
    <property type="component" value="Unassembled WGS sequence"/>
</dbReference>
<accession>A0ABX3W8N8</accession>
<evidence type="ECO:0000313" key="4">
    <source>
        <dbReference type="EMBL" id="ORX05293.1"/>
    </source>
</evidence>
<keyword evidence="2" id="KW-1133">Transmembrane helix</keyword>
<evidence type="ECO:0000313" key="5">
    <source>
        <dbReference type="Proteomes" id="UP000193710"/>
    </source>
</evidence>
<dbReference type="EMBL" id="LQPY01000014">
    <property type="protein sequence ID" value="ORX05293.1"/>
    <property type="molecule type" value="Genomic_DNA"/>
</dbReference>
<dbReference type="PANTHER" id="PTHR34846">
    <property type="entry name" value="4-CARBOXYMUCONOLACTONE DECARBOXYLASE FAMILY PROTEIN (AFU_ORTHOLOGUE AFUA_6G11590)"/>
    <property type="match status" value="1"/>
</dbReference>
<dbReference type="Pfam" id="PF02627">
    <property type="entry name" value="CMD"/>
    <property type="match status" value="1"/>
</dbReference>
<keyword evidence="2" id="KW-0472">Membrane</keyword>
<proteinExistence type="predicted"/>
<sequence>MSRSSRFHVTDRHTPRLTPLPADEWDDRSRRAIASLIPAERANPTGAGNILSTLVRHPDLTRAYLPFNTYLLNGSTLSPRVREVALLRSVHRRNCEYLWAHHLPIARRAGLSDVEIDGISDGQLADDADQSVLAAVDDLVDTGTISTPTWDRLGRHFTDDQRMDLVFTIGGYCLLAMAVNAFGIQDEEL</sequence>
<keyword evidence="5" id="KW-1185">Reference proteome</keyword>